<dbReference type="SUPFAM" id="SSF48452">
    <property type="entry name" value="TPR-like"/>
    <property type="match status" value="1"/>
</dbReference>
<organism evidence="2 3">
    <name type="scientific">Enterococcus silesiacus</name>
    <dbReference type="NCBI Taxonomy" id="332949"/>
    <lineage>
        <taxon>Bacteria</taxon>
        <taxon>Bacillati</taxon>
        <taxon>Bacillota</taxon>
        <taxon>Bacilli</taxon>
        <taxon>Lactobacillales</taxon>
        <taxon>Enterococcaceae</taxon>
        <taxon>Enterococcus</taxon>
    </lineage>
</organism>
<dbReference type="Proteomes" id="UP000065511">
    <property type="component" value="Chromosome"/>
</dbReference>
<reference evidence="2 3" key="1">
    <citation type="submission" date="2015-12" db="EMBL/GenBank/DDBJ databases">
        <authorList>
            <person name="Lauer A."/>
            <person name="Humrighouse B."/>
            <person name="Loparev V."/>
            <person name="Shewmaker P.L."/>
            <person name="Whitney A.M."/>
            <person name="McLaughlin R.W."/>
        </authorList>
    </citation>
    <scope>NUCLEOTIDE SEQUENCE [LARGE SCALE GENOMIC DNA]</scope>
    <source>
        <strain evidence="2 3">LMG 23085</strain>
    </source>
</reference>
<dbReference type="InterPro" id="IPR001387">
    <property type="entry name" value="Cro/C1-type_HTH"/>
</dbReference>
<evidence type="ECO:0000313" key="3">
    <source>
        <dbReference type="Proteomes" id="UP000065511"/>
    </source>
</evidence>
<dbReference type="InterPro" id="IPR011990">
    <property type="entry name" value="TPR-like_helical_dom_sf"/>
</dbReference>
<proteinExistence type="predicted"/>
<dbReference type="SUPFAM" id="SSF47413">
    <property type="entry name" value="lambda repressor-like DNA-binding domains"/>
    <property type="match status" value="1"/>
</dbReference>
<dbReference type="RefSeq" id="WP_071876132.1">
    <property type="nucleotide sequence ID" value="NZ_JXLC01000001.1"/>
</dbReference>
<dbReference type="Gene3D" id="1.25.40.400">
    <property type="match status" value="1"/>
</dbReference>
<accession>A0ABN4JAF7</accession>
<dbReference type="PROSITE" id="PS50943">
    <property type="entry name" value="HTH_CROC1"/>
    <property type="match status" value="1"/>
</dbReference>
<name>A0ABN4JAF7_9ENTE</name>
<evidence type="ECO:0000313" key="2">
    <source>
        <dbReference type="EMBL" id="ALS02548.1"/>
    </source>
</evidence>
<dbReference type="EMBL" id="CP013614">
    <property type="protein sequence ID" value="ALS02548.1"/>
    <property type="molecule type" value="Genomic_DNA"/>
</dbReference>
<evidence type="ECO:0000259" key="1">
    <source>
        <dbReference type="PROSITE" id="PS50943"/>
    </source>
</evidence>
<dbReference type="InterPro" id="IPR010982">
    <property type="entry name" value="Lambda_DNA-bd_dom_sf"/>
</dbReference>
<dbReference type="Pfam" id="PF21259">
    <property type="entry name" value="Rgg_C"/>
    <property type="match status" value="1"/>
</dbReference>
<feature type="domain" description="HTH cro/C1-type" evidence="1">
    <location>
        <begin position="7"/>
        <end position="59"/>
    </location>
</feature>
<sequence length="302" mass="36116">MEIYEALRYFRKKINFTQKEILPDVDPSVYSRLESGKQEIKVNDLKRILNSLSLLPEEVFTIAPLNEDQQKFHILFSNCAEDLRGENRKEELINYYLELSNKNKDLRELSNYFAIKSYFAQLWDEVDEVSEDELNDIFTMVVNKDYYQHYDYIIIRNAMRILEKEKADILIEKIFLTKKNKSQAKVMDDAFYYILLNATTTRIYEKEYTSARKYIHLAKMQDKERKNFNYRIHLKYLENLLDYITIGDYQYMQRIQEYIHLLKDIGDTVVADQISTDVKLVLADTAAYTDKKDFPVIFVKHT</sequence>
<keyword evidence="3" id="KW-1185">Reference proteome</keyword>
<gene>
    <name evidence="2" type="ORF">ATZ33_14525</name>
</gene>
<dbReference type="InterPro" id="IPR010057">
    <property type="entry name" value="Transcription_activator_Rgg_C"/>
</dbReference>
<protein>
    <recommendedName>
        <fullName evidence="1">HTH cro/C1-type domain-containing protein</fullName>
    </recommendedName>
</protein>
<dbReference type="CDD" id="cd00093">
    <property type="entry name" value="HTH_XRE"/>
    <property type="match status" value="1"/>
</dbReference>
<dbReference type="Gene3D" id="1.10.260.40">
    <property type="entry name" value="lambda repressor-like DNA-binding domains"/>
    <property type="match status" value="1"/>
</dbReference>